<evidence type="ECO:0000256" key="2">
    <source>
        <dbReference type="ARBA" id="ARBA00022692"/>
    </source>
</evidence>
<dbReference type="Pfam" id="PF05140">
    <property type="entry name" value="ResB"/>
    <property type="match status" value="1"/>
</dbReference>
<dbReference type="InterPro" id="IPR023494">
    <property type="entry name" value="Cyt_c_bgen_Ccs1/CcsB/ResB"/>
</dbReference>
<keyword evidence="2 6" id="KW-0812">Transmembrane</keyword>
<dbReference type="Proteomes" id="UP000031433">
    <property type="component" value="Unassembled WGS sequence"/>
</dbReference>
<sequence length="447" mass="49084">MIKRFFLARSTVLTLIILVLGAVVVGYLFPQRFLLSPAGMDRWALDHPFLATLSRTLALDHVYTSPWFAVLLALFMVSLLFSTWEQFTRALRLTREGGGGGKSLVLACAPETVAAAAGRLGYLRVRSDGDSIRLVKNPWGYWGNVLLHLGIVAAVAASLVILLYEKRGSIDLLEGEVHGAGDPWTRQDMGLLAGTFALPEAVRLDRVVPEFWPNGNLKQLTTDFTFIGADGRHSPYSMHVNKTIRHSGIRVFQGKSFGRAFYVGFQDANGAWQGDIFMVDSRFTGDDTPFKDFTVPWTSATIRAKYYPDSDRRAPVGDNPLLLLQLVKAGKVVEELSLTAGASGTLGGHPVTLVKSEWWGGIIFIDTTGMEGIFFAFLVIALGGGMSYLSPPRELLAVKEGKGCRLAWRAPRFAELYREEFERICRECLPADEAAGGDRVPDGGHRG</sequence>
<gene>
    <name evidence="8" type="ORF">SE37_11730</name>
</gene>
<proteinExistence type="predicted"/>
<comment type="subcellular location">
    <subcellularLocation>
        <location evidence="1">Membrane</location>
        <topology evidence="1">Multi-pass membrane protein</topology>
    </subcellularLocation>
</comment>
<dbReference type="InterPro" id="IPR007816">
    <property type="entry name" value="ResB-like_domain"/>
</dbReference>
<feature type="transmembrane region" description="Helical" evidence="6">
    <location>
        <begin position="145"/>
        <end position="164"/>
    </location>
</feature>
<keyword evidence="4 6" id="KW-1133">Transmembrane helix</keyword>
<name>A0A0C1TV16_9BACT</name>
<organism evidence="8 9">
    <name type="scientific">Geobacter soli</name>
    <dbReference type="NCBI Taxonomy" id="1510391"/>
    <lineage>
        <taxon>Bacteria</taxon>
        <taxon>Pseudomonadati</taxon>
        <taxon>Thermodesulfobacteriota</taxon>
        <taxon>Desulfuromonadia</taxon>
        <taxon>Geobacterales</taxon>
        <taxon>Geobacteraceae</taxon>
        <taxon>Geobacter</taxon>
    </lineage>
</organism>
<reference evidence="8 9" key="1">
    <citation type="submission" date="2015-01" db="EMBL/GenBank/DDBJ databases">
        <title>Genome sequence of the anaerobic bacterium Geobacter soli GSS01, a dissimilatory Fe(III) reducer from soil.</title>
        <authorList>
            <person name="Yang G."/>
            <person name="Zhou S."/>
        </authorList>
    </citation>
    <scope>NUCLEOTIDE SEQUENCE [LARGE SCALE GENOMIC DNA]</scope>
    <source>
        <strain evidence="8 9">GSS01</strain>
    </source>
</reference>
<comment type="caution">
    <text evidence="8">The sequence shown here is derived from an EMBL/GenBank/DDBJ whole genome shotgun (WGS) entry which is preliminary data.</text>
</comment>
<feature type="domain" description="ResB-like" evidence="7">
    <location>
        <begin position="12"/>
        <end position="253"/>
    </location>
</feature>
<evidence type="ECO:0000256" key="4">
    <source>
        <dbReference type="ARBA" id="ARBA00022989"/>
    </source>
</evidence>
<dbReference type="EMBL" id="JXBL01000001">
    <property type="protein sequence ID" value="KIE43253.1"/>
    <property type="molecule type" value="Genomic_DNA"/>
</dbReference>
<evidence type="ECO:0000256" key="6">
    <source>
        <dbReference type="SAM" id="Phobius"/>
    </source>
</evidence>
<feature type="transmembrane region" description="Helical" evidence="6">
    <location>
        <begin position="67"/>
        <end position="84"/>
    </location>
</feature>
<evidence type="ECO:0000256" key="3">
    <source>
        <dbReference type="ARBA" id="ARBA00022748"/>
    </source>
</evidence>
<keyword evidence="3" id="KW-0201">Cytochrome c-type biogenesis</keyword>
<evidence type="ECO:0000313" key="9">
    <source>
        <dbReference type="Proteomes" id="UP000031433"/>
    </source>
</evidence>
<evidence type="ECO:0000313" key="8">
    <source>
        <dbReference type="EMBL" id="KIE43253.1"/>
    </source>
</evidence>
<accession>A0A0C1TV16</accession>
<dbReference type="PANTHER" id="PTHR31566">
    <property type="entry name" value="CYTOCHROME C BIOGENESIS PROTEIN CCS1, CHLOROPLASTIC"/>
    <property type="match status" value="1"/>
</dbReference>
<feature type="transmembrane region" description="Helical" evidence="6">
    <location>
        <begin position="12"/>
        <end position="30"/>
    </location>
</feature>
<keyword evidence="9" id="KW-1185">Reference proteome</keyword>
<dbReference type="PANTHER" id="PTHR31566:SF0">
    <property type="entry name" value="CYTOCHROME C BIOGENESIS PROTEIN CCS1, CHLOROPLASTIC"/>
    <property type="match status" value="1"/>
</dbReference>
<dbReference type="AlphaFoldDB" id="A0A0C1TV16"/>
<evidence type="ECO:0000256" key="5">
    <source>
        <dbReference type="ARBA" id="ARBA00023136"/>
    </source>
</evidence>
<protein>
    <submittedName>
        <fullName evidence="8">ResB-like family cytochrome C biogenesis protein</fullName>
    </submittedName>
</protein>
<keyword evidence="5 6" id="KW-0472">Membrane</keyword>
<evidence type="ECO:0000259" key="7">
    <source>
        <dbReference type="Pfam" id="PF05140"/>
    </source>
</evidence>
<dbReference type="GO" id="GO:0017004">
    <property type="term" value="P:cytochrome complex assembly"/>
    <property type="evidence" value="ECO:0007669"/>
    <property type="project" value="UniProtKB-KW"/>
</dbReference>
<dbReference type="GO" id="GO:0016020">
    <property type="term" value="C:membrane"/>
    <property type="evidence" value="ECO:0007669"/>
    <property type="project" value="UniProtKB-SubCell"/>
</dbReference>
<evidence type="ECO:0000256" key="1">
    <source>
        <dbReference type="ARBA" id="ARBA00004141"/>
    </source>
</evidence>
<dbReference type="RefSeq" id="WP_039646548.1">
    <property type="nucleotide sequence ID" value="NZ_JXBL01000001.1"/>
</dbReference>